<keyword evidence="5" id="KW-1185">Reference proteome</keyword>
<gene>
    <name evidence="4" type="ORF">ABIC55_000554</name>
</gene>
<evidence type="ECO:0000256" key="2">
    <source>
        <dbReference type="SAM" id="Phobius"/>
    </source>
</evidence>
<feature type="chain" id="PRO_5045139150" description="Gram-positive cocci surface proteins LPxTG domain-containing protein" evidence="3">
    <location>
        <begin position="28"/>
        <end position="315"/>
    </location>
</feature>
<dbReference type="RefSeq" id="WP_354312067.1">
    <property type="nucleotide sequence ID" value="NZ_JBEPME010000001.1"/>
</dbReference>
<protein>
    <recommendedName>
        <fullName evidence="6">Gram-positive cocci surface proteins LPxTG domain-containing protein</fullName>
    </recommendedName>
</protein>
<keyword evidence="3" id="KW-0732">Signal</keyword>
<sequence length="315" mass="32566">MSKLFRLFPVLLLISGICFFPMTSVLADGEDNTGKDDIDISISPNDTLFDISNMKPGDWAPRTITVKNLGSKDFAYQMQLENSGEKKLFNELLLEIKADDKELYQGKLAAFKSLPARKLTRGSGENLDITIRFPEHLGNDFQGLGAAFVFTFTAEGRDNPGNGGGDNPGGEGSDNPGGEGSDNPGGEGSDNPGGEGSDNPGGEGSDNPGGEGSDNPGGEGSDNPGGEGSDNPGDGGSDNPAEGGSDNPAEGGSDNPAVQVTIPGQIDSGVPTTAGFNLPATSTNIFNLMLVGSVLVAGGIVLMIIRHYRRMKIAQ</sequence>
<evidence type="ECO:0000256" key="3">
    <source>
        <dbReference type="SAM" id="SignalP"/>
    </source>
</evidence>
<feature type="transmembrane region" description="Helical" evidence="2">
    <location>
        <begin position="285"/>
        <end position="305"/>
    </location>
</feature>
<evidence type="ECO:0000256" key="1">
    <source>
        <dbReference type="SAM" id="MobiDB-lite"/>
    </source>
</evidence>
<feature type="signal peptide" evidence="3">
    <location>
        <begin position="1"/>
        <end position="27"/>
    </location>
</feature>
<proteinExistence type="predicted"/>
<accession>A0ABV2K302</accession>
<evidence type="ECO:0008006" key="6">
    <source>
        <dbReference type="Google" id="ProtNLM"/>
    </source>
</evidence>
<evidence type="ECO:0000313" key="5">
    <source>
        <dbReference type="Proteomes" id="UP001549104"/>
    </source>
</evidence>
<organism evidence="4 5">
    <name type="scientific">Sporosarcina psychrophila</name>
    <name type="common">Bacillus psychrophilus</name>
    <dbReference type="NCBI Taxonomy" id="1476"/>
    <lineage>
        <taxon>Bacteria</taxon>
        <taxon>Bacillati</taxon>
        <taxon>Bacillota</taxon>
        <taxon>Bacilli</taxon>
        <taxon>Bacillales</taxon>
        <taxon>Caryophanaceae</taxon>
        <taxon>Sporosarcina</taxon>
    </lineage>
</organism>
<dbReference type="EMBL" id="JBEPME010000001">
    <property type="protein sequence ID" value="MET3655470.1"/>
    <property type="molecule type" value="Genomic_DNA"/>
</dbReference>
<keyword evidence="2" id="KW-0812">Transmembrane</keyword>
<comment type="caution">
    <text evidence="4">The sequence shown here is derived from an EMBL/GenBank/DDBJ whole genome shotgun (WGS) entry which is preliminary data.</text>
</comment>
<feature type="region of interest" description="Disordered" evidence="1">
    <location>
        <begin position="155"/>
        <end position="266"/>
    </location>
</feature>
<name>A0ABV2K302_SPOPS</name>
<reference evidence="4 5" key="1">
    <citation type="submission" date="2024-06" db="EMBL/GenBank/DDBJ databases">
        <title>Sorghum-associated microbial communities from plants grown in Nebraska, USA.</title>
        <authorList>
            <person name="Schachtman D."/>
        </authorList>
    </citation>
    <scope>NUCLEOTIDE SEQUENCE [LARGE SCALE GENOMIC DNA]</scope>
    <source>
        <strain evidence="4 5">1288</strain>
    </source>
</reference>
<evidence type="ECO:0000313" key="4">
    <source>
        <dbReference type="EMBL" id="MET3655470.1"/>
    </source>
</evidence>
<keyword evidence="2" id="KW-1133">Transmembrane helix</keyword>
<feature type="compositionally biased region" description="Gly residues" evidence="1">
    <location>
        <begin position="161"/>
        <end position="236"/>
    </location>
</feature>
<keyword evidence="2" id="KW-0472">Membrane</keyword>
<dbReference type="Proteomes" id="UP001549104">
    <property type="component" value="Unassembled WGS sequence"/>
</dbReference>